<dbReference type="AlphaFoldDB" id="A0A1I7TPU9"/>
<reference evidence="3" key="1">
    <citation type="submission" date="2016-11" db="UniProtKB">
        <authorList>
            <consortium name="WormBaseParasite"/>
        </authorList>
    </citation>
    <scope>IDENTIFICATION</scope>
</reference>
<evidence type="ECO:0000313" key="3">
    <source>
        <dbReference type="WBParaSite" id="Csp11.Scaffold629.g10585.t2"/>
    </source>
</evidence>
<feature type="transmembrane region" description="Helical" evidence="1">
    <location>
        <begin position="107"/>
        <end position="131"/>
    </location>
</feature>
<organism evidence="2 3">
    <name type="scientific">Caenorhabditis tropicalis</name>
    <dbReference type="NCBI Taxonomy" id="1561998"/>
    <lineage>
        <taxon>Eukaryota</taxon>
        <taxon>Metazoa</taxon>
        <taxon>Ecdysozoa</taxon>
        <taxon>Nematoda</taxon>
        <taxon>Chromadorea</taxon>
        <taxon>Rhabditida</taxon>
        <taxon>Rhabditina</taxon>
        <taxon>Rhabditomorpha</taxon>
        <taxon>Rhabditoidea</taxon>
        <taxon>Rhabditidae</taxon>
        <taxon>Peloderinae</taxon>
        <taxon>Caenorhabditis</taxon>
    </lineage>
</organism>
<keyword evidence="2" id="KW-1185">Reference proteome</keyword>
<accession>A0A1I7TPU9</accession>
<sequence length="151" mass="17170">MCIVPLLPFPAFIFYGFLKNSVDLILLICYICLSIGIFVEVRNRVNSMSASTQKYHLKVLKDIVQQIIIKLITFIFYPFLTCCLYFVTPETNSISKILSSILISNPILGLTMIIYNIFVAAPIPGTVALILQTPSYRQYLMRTLTSRVESF</sequence>
<dbReference type="WBParaSite" id="Csp11.Scaffold629.g10585.t2">
    <property type="protein sequence ID" value="Csp11.Scaffold629.g10585.t2"/>
    <property type="gene ID" value="Csp11.Scaffold629.g10585"/>
</dbReference>
<name>A0A1I7TPU9_9PELO</name>
<feature type="transmembrane region" description="Helical" evidence="1">
    <location>
        <begin position="12"/>
        <end position="39"/>
    </location>
</feature>
<proteinExistence type="predicted"/>
<keyword evidence="1" id="KW-1133">Transmembrane helix</keyword>
<protein>
    <submittedName>
        <fullName evidence="3">Serpentine Receptor, class H</fullName>
    </submittedName>
</protein>
<dbReference type="eggNOG" id="ENOG502THXK">
    <property type="taxonomic scope" value="Eukaryota"/>
</dbReference>
<keyword evidence="1" id="KW-0472">Membrane</keyword>
<keyword evidence="1" id="KW-0812">Transmembrane</keyword>
<evidence type="ECO:0000313" key="2">
    <source>
        <dbReference type="Proteomes" id="UP000095282"/>
    </source>
</evidence>
<evidence type="ECO:0000256" key="1">
    <source>
        <dbReference type="SAM" id="Phobius"/>
    </source>
</evidence>
<dbReference type="Proteomes" id="UP000095282">
    <property type="component" value="Unplaced"/>
</dbReference>
<feature type="transmembrane region" description="Helical" evidence="1">
    <location>
        <begin position="67"/>
        <end position="87"/>
    </location>
</feature>